<feature type="compositionally biased region" description="Acidic residues" evidence="1">
    <location>
        <begin position="32"/>
        <end position="55"/>
    </location>
</feature>
<organism evidence="2 3">
    <name type="scientific">Colocasia esculenta</name>
    <name type="common">Wild taro</name>
    <name type="synonym">Arum esculentum</name>
    <dbReference type="NCBI Taxonomy" id="4460"/>
    <lineage>
        <taxon>Eukaryota</taxon>
        <taxon>Viridiplantae</taxon>
        <taxon>Streptophyta</taxon>
        <taxon>Embryophyta</taxon>
        <taxon>Tracheophyta</taxon>
        <taxon>Spermatophyta</taxon>
        <taxon>Magnoliopsida</taxon>
        <taxon>Liliopsida</taxon>
        <taxon>Araceae</taxon>
        <taxon>Aroideae</taxon>
        <taxon>Colocasieae</taxon>
        <taxon>Colocasia</taxon>
    </lineage>
</organism>
<feature type="compositionally biased region" description="Acidic residues" evidence="1">
    <location>
        <begin position="139"/>
        <end position="148"/>
    </location>
</feature>
<comment type="caution">
    <text evidence="2">The sequence shown here is derived from an EMBL/GenBank/DDBJ whole genome shotgun (WGS) entry which is preliminary data.</text>
</comment>
<evidence type="ECO:0000313" key="2">
    <source>
        <dbReference type="EMBL" id="MQL76383.1"/>
    </source>
</evidence>
<evidence type="ECO:0000256" key="1">
    <source>
        <dbReference type="SAM" id="MobiDB-lite"/>
    </source>
</evidence>
<gene>
    <name evidence="2" type="ORF">Taro_008776</name>
</gene>
<name>A0A843U4F3_COLES</name>
<dbReference type="PANTHER" id="PTHR47530">
    <property type="entry name" value="E3 UBIQUITIN LIGASE BIG BROTHER-RELATED"/>
    <property type="match status" value="1"/>
</dbReference>
<keyword evidence="3" id="KW-1185">Reference proteome</keyword>
<dbReference type="PANTHER" id="PTHR47530:SF4">
    <property type="entry name" value="E3 UBIQUITIN LIGASE BIG BROTHER-RELATED"/>
    <property type="match status" value="1"/>
</dbReference>
<proteinExistence type="predicted"/>
<feature type="region of interest" description="Disordered" evidence="1">
    <location>
        <begin position="1"/>
        <end position="74"/>
    </location>
</feature>
<dbReference type="OrthoDB" id="8062037at2759"/>
<dbReference type="EMBL" id="NMUH01000296">
    <property type="protein sequence ID" value="MQL76383.1"/>
    <property type="molecule type" value="Genomic_DNA"/>
</dbReference>
<sequence>MDDCKSDPNPTPDPAPAEEEKAREEAEPAPEATEDSEEEEFVEGEDEDDDEEGEEFEHVSEFAPPLRNPRTPFTNLSQVDADLALARTLQEQERAYMMLTVGAGGRRGDSVGSESGSEYELHYEDEGDGHQLGEHSSVDDSDYDEDAFDAQGTQDPTSVIDASGFEDDEAFARALQDAEEREVAARLMAFAGINDWVAEDARDYGNNTQDTWSDVDPDELSYEELVALGEAVGTASRGLTADTIASLPSVSYKAQNGIEGSNDHLITNPIVDVSSADWIMRMVTL</sequence>
<dbReference type="AlphaFoldDB" id="A0A843U4F3"/>
<feature type="region of interest" description="Disordered" evidence="1">
    <location>
        <begin position="104"/>
        <end position="155"/>
    </location>
</feature>
<accession>A0A843U4F3</accession>
<feature type="compositionally biased region" description="Basic and acidic residues" evidence="1">
    <location>
        <begin position="119"/>
        <end position="138"/>
    </location>
</feature>
<reference evidence="2" key="1">
    <citation type="submission" date="2017-07" db="EMBL/GenBank/DDBJ databases">
        <title>Taro Niue Genome Assembly and Annotation.</title>
        <authorList>
            <person name="Atibalentja N."/>
            <person name="Keating K."/>
            <person name="Fields C.J."/>
        </authorList>
    </citation>
    <scope>NUCLEOTIDE SEQUENCE</scope>
    <source>
        <strain evidence="2">Niue_2</strain>
        <tissue evidence="2">Leaf</tissue>
    </source>
</reference>
<dbReference type="Proteomes" id="UP000652761">
    <property type="component" value="Unassembled WGS sequence"/>
</dbReference>
<protein>
    <submittedName>
        <fullName evidence="2">Uncharacterized protein</fullName>
    </submittedName>
</protein>
<dbReference type="InterPro" id="IPR043312">
    <property type="entry name" value="AtBBR-like"/>
</dbReference>
<evidence type="ECO:0000313" key="3">
    <source>
        <dbReference type="Proteomes" id="UP000652761"/>
    </source>
</evidence>